<dbReference type="SUPFAM" id="SSF82199">
    <property type="entry name" value="SET domain"/>
    <property type="match status" value="1"/>
</dbReference>
<sequence length="464" mass="48171">MEGTSAPQPLPGGVLEVRKHPRKGRTLHTSRLVKGGEVVLSEAPLLLLVAPDMADNTCAACLRAVAPTGCLPCAGCRQAVFCGPTCQQEAMTTPWVHSPPICSAYARLASMSVGSEEASQMRFLLHALALRHGGTEEAGRRFAALLELTGEPGGADLATATRLAPLLAGALADAPGGPPQLNPAELAALLRKEQLNSYGVLAAPSQLRRGAVASGAGPSGGGCSTEAAAADEGADGERRLRGSAVYAQASLINHECLPNVARFDAFDGGPSSSAGSSAQPSTCAPTTAPSSSSTHVAFRALHDLPAGTELAASYVPLHWRLAERQAQCREVYGFSCTCPRCQTESQWSDEDEDSEWETDSGGDAAMQEQGADEEAGGNGATEDEDADGGEVEMEEATGPISAPPGEEGPLEPAYLRLFLLKYMCARPGCFGTAAPPTPGSALLECNVCGATRSEQDFLRELERR</sequence>
<dbReference type="Gene3D" id="2.170.270.10">
    <property type="entry name" value="SET domain"/>
    <property type="match status" value="1"/>
</dbReference>
<protein>
    <submittedName>
        <fullName evidence="2">Uncharacterized protein</fullName>
    </submittedName>
</protein>
<dbReference type="STRING" id="33097.A0A150GMP1"/>
<dbReference type="SUPFAM" id="SSF144232">
    <property type="entry name" value="HIT/MYND zinc finger-like"/>
    <property type="match status" value="1"/>
</dbReference>
<dbReference type="InterPro" id="IPR044238">
    <property type="entry name" value="ASHR2-like"/>
</dbReference>
<evidence type="ECO:0000313" key="2">
    <source>
        <dbReference type="EMBL" id="KXZ51077.1"/>
    </source>
</evidence>
<feature type="region of interest" description="Disordered" evidence="1">
    <location>
        <begin position="344"/>
        <end position="408"/>
    </location>
</feature>
<feature type="compositionally biased region" description="Acidic residues" evidence="1">
    <location>
        <begin position="347"/>
        <end position="360"/>
    </location>
</feature>
<evidence type="ECO:0000313" key="3">
    <source>
        <dbReference type="Proteomes" id="UP000075714"/>
    </source>
</evidence>
<evidence type="ECO:0000256" key="1">
    <source>
        <dbReference type="SAM" id="MobiDB-lite"/>
    </source>
</evidence>
<dbReference type="PANTHER" id="PTHR47420">
    <property type="entry name" value="HISTONE-LYSINE N-METHYLTRANSFERASE ASHR2"/>
    <property type="match status" value="1"/>
</dbReference>
<dbReference type="Proteomes" id="UP000075714">
    <property type="component" value="Unassembled WGS sequence"/>
</dbReference>
<keyword evidence="3" id="KW-1185">Reference proteome</keyword>
<name>A0A150GMP1_GONPE</name>
<dbReference type="EMBL" id="LSYV01000015">
    <property type="protein sequence ID" value="KXZ51077.1"/>
    <property type="molecule type" value="Genomic_DNA"/>
</dbReference>
<dbReference type="AlphaFoldDB" id="A0A150GMP1"/>
<feature type="region of interest" description="Disordered" evidence="1">
    <location>
        <begin position="269"/>
        <end position="291"/>
    </location>
</feature>
<dbReference type="CDD" id="cd20071">
    <property type="entry name" value="SET_SMYD"/>
    <property type="match status" value="1"/>
</dbReference>
<dbReference type="OrthoDB" id="265717at2759"/>
<reference evidence="3" key="1">
    <citation type="journal article" date="2016" name="Nat. Commun.">
        <title>The Gonium pectorale genome demonstrates co-option of cell cycle regulation during the evolution of multicellularity.</title>
        <authorList>
            <person name="Hanschen E.R."/>
            <person name="Marriage T.N."/>
            <person name="Ferris P.J."/>
            <person name="Hamaji T."/>
            <person name="Toyoda A."/>
            <person name="Fujiyama A."/>
            <person name="Neme R."/>
            <person name="Noguchi H."/>
            <person name="Minakuchi Y."/>
            <person name="Suzuki M."/>
            <person name="Kawai-Toyooka H."/>
            <person name="Smith D.R."/>
            <person name="Sparks H."/>
            <person name="Anderson J."/>
            <person name="Bakaric R."/>
            <person name="Luria V."/>
            <person name="Karger A."/>
            <person name="Kirschner M.W."/>
            <person name="Durand P.M."/>
            <person name="Michod R.E."/>
            <person name="Nozaki H."/>
            <person name="Olson B.J."/>
        </authorList>
    </citation>
    <scope>NUCLEOTIDE SEQUENCE [LARGE SCALE GENOMIC DNA]</scope>
    <source>
        <strain evidence="3">NIES-2863</strain>
    </source>
</reference>
<dbReference type="PANTHER" id="PTHR47420:SF3">
    <property type="entry name" value="HISTONE-LYSINE N-METHYLTRANSFERASE ASHR2"/>
    <property type="match status" value="1"/>
</dbReference>
<feature type="region of interest" description="Disordered" evidence="1">
    <location>
        <begin position="211"/>
        <end position="230"/>
    </location>
</feature>
<feature type="compositionally biased region" description="Acidic residues" evidence="1">
    <location>
        <begin position="370"/>
        <end position="395"/>
    </location>
</feature>
<organism evidence="2 3">
    <name type="scientific">Gonium pectorale</name>
    <name type="common">Green alga</name>
    <dbReference type="NCBI Taxonomy" id="33097"/>
    <lineage>
        <taxon>Eukaryota</taxon>
        <taxon>Viridiplantae</taxon>
        <taxon>Chlorophyta</taxon>
        <taxon>core chlorophytes</taxon>
        <taxon>Chlorophyceae</taxon>
        <taxon>CS clade</taxon>
        <taxon>Chlamydomonadales</taxon>
        <taxon>Volvocaceae</taxon>
        <taxon>Gonium</taxon>
    </lineage>
</organism>
<gene>
    <name evidence="2" type="ORF">GPECTOR_14g61</name>
</gene>
<comment type="caution">
    <text evidence="2">The sequence shown here is derived from an EMBL/GenBank/DDBJ whole genome shotgun (WGS) entry which is preliminary data.</text>
</comment>
<proteinExistence type="predicted"/>
<accession>A0A150GMP1</accession>
<dbReference type="InterPro" id="IPR046341">
    <property type="entry name" value="SET_dom_sf"/>
</dbReference>